<dbReference type="AlphaFoldDB" id="A0A0C3HWQ2"/>
<reference evidence="2 3" key="1">
    <citation type="submission" date="2014-04" db="EMBL/GenBank/DDBJ databases">
        <authorList>
            <consortium name="DOE Joint Genome Institute"/>
            <person name="Kuo A."/>
            <person name="Martino E."/>
            <person name="Perotto S."/>
            <person name="Kohler A."/>
            <person name="Nagy L.G."/>
            <person name="Floudas D."/>
            <person name="Copeland A."/>
            <person name="Barry K.W."/>
            <person name="Cichocki N."/>
            <person name="Veneault-Fourrey C."/>
            <person name="LaButti K."/>
            <person name="Lindquist E.A."/>
            <person name="Lipzen A."/>
            <person name="Lundell T."/>
            <person name="Morin E."/>
            <person name="Murat C."/>
            <person name="Sun H."/>
            <person name="Tunlid A."/>
            <person name="Henrissat B."/>
            <person name="Grigoriev I.V."/>
            <person name="Hibbett D.S."/>
            <person name="Martin F."/>
            <person name="Nordberg H.P."/>
            <person name="Cantor M.N."/>
            <person name="Hua S.X."/>
        </authorList>
    </citation>
    <scope>NUCLEOTIDE SEQUENCE [LARGE SCALE GENOMIC DNA]</scope>
    <source>
        <strain evidence="2 3">Zn</strain>
    </source>
</reference>
<reference evidence="3" key="2">
    <citation type="submission" date="2015-01" db="EMBL/GenBank/DDBJ databases">
        <title>Evolutionary Origins and Diversification of the Mycorrhizal Mutualists.</title>
        <authorList>
            <consortium name="DOE Joint Genome Institute"/>
            <consortium name="Mycorrhizal Genomics Consortium"/>
            <person name="Kohler A."/>
            <person name="Kuo A."/>
            <person name="Nagy L.G."/>
            <person name="Floudas D."/>
            <person name="Copeland A."/>
            <person name="Barry K.W."/>
            <person name="Cichocki N."/>
            <person name="Veneault-Fourrey C."/>
            <person name="LaButti K."/>
            <person name="Lindquist E.A."/>
            <person name="Lipzen A."/>
            <person name="Lundell T."/>
            <person name="Morin E."/>
            <person name="Murat C."/>
            <person name="Riley R."/>
            <person name="Ohm R."/>
            <person name="Sun H."/>
            <person name="Tunlid A."/>
            <person name="Henrissat B."/>
            <person name="Grigoriev I.V."/>
            <person name="Hibbett D.S."/>
            <person name="Martin F."/>
        </authorList>
    </citation>
    <scope>NUCLEOTIDE SEQUENCE [LARGE SCALE GENOMIC DNA]</scope>
    <source>
        <strain evidence="3">Zn</strain>
    </source>
</reference>
<proteinExistence type="predicted"/>
<dbReference type="STRING" id="913774.A0A0C3HWQ2"/>
<name>A0A0C3HWQ2_OIDMZ</name>
<organism evidence="2 3">
    <name type="scientific">Oidiodendron maius (strain Zn)</name>
    <dbReference type="NCBI Taxonomy" id="913774"/>
    <lineage>
        <taxon>Eukaryota</taxon>
        <taxon>Fungi</taxon>
        <taxon>Dikarya</taxon>
        <taxon>Ascomycota</taxon>
        <taxon>Pezizomycotina</taxon>
        <taxon>Leotiomycetes</taxon>
        <taxon>Leotiomycetes incertae sedis</taxon>
        <taxon>Myxotrichaceae</taxon>
        <taxon>Oidiodendron</taxon>
    </lineage>
</organism>
<accession>A0A0C3HWQ2</accession>
<sequence>MSQSTKLKPIVSREAREPPPSLFQGPTQSQNASHVSLSGTLAPTTTNTSTLSASRAPLIRQLSQLSTRMPMLTLDGQPDSGVATPLARPRQQKHESEIKKQADRTDALWAEMQATLEEVELSATNGAHVFGPDHSKALEGLRAAQIQLAQAWARSEADDVVESSVDKESKAMGSKIGGIVSGSDGRGALDALDTDAGLGSTAPSGGSGIAAAEKIGSRMAEETESDILLARKRREANDRYFQRVNNGVLDVVAKLEEVASAMRVVEQESRDIWGESGSTTASLSGG</sequence>
<keyword evidence="3" id="KW-1185">Reference proteome</keyword>
<feature type="compositionally biased region" description="Polar residues" evidence="1">
    <location>
        <begin position="24"/>
        <end position="36"/>
    </location>
</feature>
<dbReference type="Proteomes" id="UP000054321">
    <property type="component" value="Unassembled WGS sequence"/>
</dbReference>
<protein>
    <submittedName>
        <fullName evidence="2">Uncharacterized protein</fullName>
    </submittedName>
</protein>
<dbReference type="EMBL" id="KN832871">
    <property type="protein sequence ID" value="KIN06637.1"/>
    <property type="molecule type" value="Genomic_DNA"/>
</dbReference>
<dbReference type="OrthoDB" id="4158841at2759"/>
<dbReference type="HOGENOM" id="CLU_056572_0_0_1"/>
<dbReference type="InParanoid" id="A0A0C3HWQ2"/>
<feature type="compositionally biased region" description="Low complexity" evidence="1">
    <location>
        <begin position="37"/>
        <end position="55"/>
    </location>
</feature>
<feature type="region of interest" description="Disordered" evidence="1">
    <location>
        <begin position="1"/>
        <end position="55"/>
    </location>
</feature>
<feature type="region of interest" description="Disordered" evidence="1">
    <location>
        <begin position="77"/>
        <end position="101"/>
    </location>
</feature>
<feature type="compositionally biased region" description="Basic and acidic residues" evidence="1">
    <location>
        <begin position="92"/>
        <end position="101"/>
    </location>
</feature>
<dbReference type="Pfam" id="PF17242">
    <property type="entry name" value="DUF5315"/>
    <property type="match status" value="1"/>
</dbReference>
<evidence type="ECO:0000256" key="1">
    <source>
        <dbReference type="SAM" id="MobiDB-lite"/>
    </source>
</evidence>
<evidence type="ECO:0000313" key="3">
    <source>
        <dbReference type="Proteomes" id="UP000054321"/>
    </source>
</evidence>
<evidence type="ECO:0000313" key="2">
    <source>
        <dbReference type="EMBL" id="KIN06637.1"/>
    </source>
</evidence>
<gene>
    <name evidence="2" type="ORF">OIDMADRAFT_176680</name>
</gene>